<evidence type="ECO:0000313" key="3">
    <source>
        <dbReference type="EMBL" id="RKP34785.1"/>
    </source>
</evidence>
<feature type="region of interest" description="Disordered" evidence="1">
    <location>
        <begin position="447"/>
        <end position="503"/>
    </location>
</feature>
<dbReference type="AlphaFoldDB" id="A0A4P9ZNM7"/>
<feature type="compositionally biased region" description="Polar residues" evidence="1">
    <location>
        <begin position="365"/>
        <end position="377"/>
    </location>
</feature>
<feature type="region of interest" description="Disordered" evidence="1">
    <location>
        <begin position="144"/>
        <end position="189"/>
    </location>
</feature>
<dbReference type="EMBL" id="ML003071">
    <property type="protein sequence ID" value="RKP34785.1"/>
    <property type="molecule type" value="Genomic_DNA"/>
</dbReference>
<keyword evidence="2" id="KW-0472">Membrane</keyword>
<feature type="compositionally biased region" description="Polar residues" evidence="1">
    <location>
        <begin position="171"/>
        <end position="188"/>
    </location>
</feature>
<keyword evidence="4" id="KW-1185">Reference proteome</keyword>
<keyword evidence="2" id="KW-1133">Transmembrane helix</keyword>
<keyword evidence="2" id="KW-0812">Transmembrane</keyword>
<proteinExistence type="predicted"/>
<evidence type="ECO:0000313" key="4">
    <source>
        <dbReference type="Proteomes" id="UP000268162"/>
    </source>
</evidence>
<feature type="compositionally biased region" description="Low complexity" evidence="1">
    <location>
        <begin position="453"/>
        <end position="469"/>
    </location>
</feature>
<organism evidence="3 4">
    <name type="scientific">Dimargaris cristalligena</name>
    <dbReference type="NCBI Taxonomy" id="215637"/>
    <lineage>
        <taxon>Eukaryota</taxon>
        <taxon>Fungi</taxon>
        <taxon>Fungi incertae sedis</taxon>
        <taxon>Zoopagomycota</taxon>
        <taxon>Kickxellomycotina</taxon>
        <taxon>Dimargaritomycetes</taxon>
        <taxon>Dimargaritales</taxon>
        <taxon>Dimargaritaceae</taxon>
        <taxon>Dimargaris</taxon>
    </lineage>
</organism>
<feature type="compositionally biased region" description="Low complexity" evidence="1">
    <location>
        <begin position="487"/>
        <end position="503"/>
    </location>
</feature>
<feature type="compositionally biased region" description="Polar residues" evidence="1">
    <location>
        <begin position="320"/>
        <end position="332"/>
    </location>
</feature>
<feature type="transmembrane region" description="Helical" evidence="2">
    <location>
        <begin position="81"/>
        <end position="102"/>
    </location>
</feature>
<protein>
    <recommendedName>
        <fullName evidence="5">Membrane anchor Opy2 N-terminal domain-containing protein</fullName>
    </recommendedName>
</protein>
<evidence type="ECO:0008006" key="5">
    <source>
        <dbReference type="Google" id="ProtNLM"/>
    </source>
</evidence>
<evidence type="ECO:0000256" key="1">
    <source>
        <dbReference type="SAM" id="MobiDB-lite"/>
    </source>
</evidence>
<gene>
    <name evidence="3" type="ORF">BJ085DRAFT_40633</name>
</gene>
<dbReference type="Proteomes" id="UP000268162">
    <property type="component" value="Unassembled WGS sequence"/>
</dbReference>
<sequence length="632" mass="66870">MPDLRRPPFAVSGRLEWLHRRDAEDPFNSPQCVDCSAQLVAVCPPCSANQKCVSATRTCDACATAVCVDINSEASNLPATVGISVGTIVGVILLFGIMLFLWRRYRSSANTQPPGASYPCSEHRPSCCLHANCGPGHWMEDKVGPNPSSDTLMLKGGPQDTNEKGPHLMNPTDTDSNHNSLGTSSEPMSPNVVIDRARVVRSSRASTSMLKPKQLDLSSMYSATSKDTAFSRAPSTMGRNSWSSDIGIEVPPINIARSGPEASQVSTPVTAVPVDMGGEEDRLGEEHRDSDQVSPQIFQFKRVNTLTRQASKREHRSRANSDQASVHSTNSGKGDDDSADTPGPVTQAIALADASRTDAPPPVSSDASNGTNASLATVTRPPACHLGPSYRTPSIESILSGSSQSIVPTASFYTPRSSPALDGSTSTILAMNTSPILQPLSYPRRSRAHSLLSTSPGAAATGPATLPSPGTAPPQSHSVTGATSFRGSTVGTDKSTTSSDDDTFFSTSLVSQVSFGTSIVTSHPIPLPFEGSGSGTDTSLSSLSAQPHLLDELPPVQSLSHLMSRGPSLTDVIADVISDLKPENSTAVKEGMAYRVTLKDTELQEPFNMPSHFSLADPFDDTQLFEESYESK</sequence>
<reference evidence="4" key="1">
    <citation type="journal article" date="2018" name="Nat. Microbiol.">
        <title>Leveraging single-cell genomics to expand the fungal tree of life.</title>
        <authorList>
            <person name="Ahrendt S.R."/>
            <person name="Quandt C.A."/>
            <person name="Ciobanu D."/>
            <person name="Clum A."/>
            <person name="Salamov A."/>
            <person name="Andreopoulos B."/>
            <person name="Cheng J.F."/>
            <person name="Woyke T."/>
            <person name="Pelin A."/>
            <person name="Henrissat B."/>
            <person name="Reynolds N.K."/>
            <person name="Benny G.L."/>
            <person name="Smith M.E."/>
            <person name="James T.Y."/>
            <person name="Grigoriev I.V."/>
        </authorList>
    </citation>
    <scope>NUCLEOTIDE SEQUENCE [LARGE SCALE GENOMIC DNA]</scope>
    <source>
        <strain evidence="4">RSA 468</strain>
    </source>
</reference>
<evidence type="ECO:0000256" key="2">
    <source>
        <dbReference type="SAM" id="Phobius"/>
    </source>
</evidence>
<feature type="region of interest" description="Disordered" evidence="1">
    <location>
        <begin position="273"/>
        <end position="387"/>
    </location>
</feature>
<feature type="compositionally biased region" description="Basic and acidic residues" evidence="1">
    <location>
        <begin position="279"/>
        <end position="291"/>
    </location>
</feature>
<feature type="compositionally biased region" description="Polar residues" evidence="1">
    <location>
        <begin position="292"/>
        <end position="309"/>
    </location>
</feature>
<accession>A0A4P9ZNM7</accession>
<feature type="compositionally biased region" description="Polar residues" evidence="1">
    <location>
        <begin position="475"/>
        <end position="486"/>
    </location>
</feature>
<name>A0A4P9ZNM7_9FUNG</name>